<organism evidence="1 2">
    <name type="scientific">Candidatus Magnetominusculus xianensis</name>
    <dbReference type="NCBI Taxonomy" id="1748249"/>
    <lineage>
        <taxon>Bacteria</taxon>
        <taxon>Pseudomonadati</taxon>
        <taxon>Nitrospirota</taxon>
        <taxon>Nitrospiria</taxon>
        <taxon>Nitrospirales</taxon>
        <taxon>Nitrospiraceae</taxon>
        <taxon>Candidatus Magnetominusculus</taxon>
    </lineage>
</organism>
<dbReference type="CDD" id="cd02440">
    <property type="entry name" value="AdoMet_MTases"/>
    <property type="match status" value="1"/>
</dbReference>
<gene>
    <name evidence="1" type="ORF">ASN18_1126</name>
</gene>
<name>A0ABR5SGU0_9BACT</name>
<proteinExistence type="predicted"/>
<reference evidence="1 2" key="1">
    <citation type="submission" date="2015-11" db="EMBL/GenBank/DDBJ databases">
        <authorList>
            <person name="Lin W."/>
        </authorList>
    </citation>
    <scope>NUCLEOTIDE SEQUENCE [LARGE SCALE GENOMIC DNA]</scope>
    <source>
        <strain evidence="1 2">HCH-1</strain>
    </source>
</reference>
<dbReference type="PANTHER" id="PTHR43861">
    <property type="entry name" value="TRANS-ACONITATE 2-METHYLTRANSFERASE-RELATED"/>
    <property type="match status" value="1"/>
</dbReference>
<dbReference type="SUPFAM" id="SSF53335">
    <property type="entry name" value="S-adenosyl-L-methionine-dependent methyltransferases"/>
    <property type="match status" value="1"/>
</dbReference>
<evidence type="ECO:0000313" key="2">
    <source>
        <dbReference type="Proteomes" id="UP000060487"/>
    </source>
</evidence>
<evidence type="ECO:0000313" key="1">
    <source>
        <dbReference type="EMBL" id="KWT90533.1"/>
    </source>
</evidence>
<sequence>MKNKALCKICGSETDDLIISSIAGEFDTYDVFYCRGCAVGITTPVPTAEELKKLYTVGSYREKTGKRFIPFVENFILYFRHKRKNRIKKYIKTGRILDIGCGRGLFLNVMKEDGWEVAGVEFDEAAASNAASYYGIEVISGEPQTWRFAPASFDVITLNHVLEHIPNPKELIQACHRLLKSSGLLIIAVPNLDGIQSKAGRKNWFHLDVPYHLYHFSDKGISSLLTAVSFNIDRKRHFDLEYSPFGWLQTLLNITGVQRNMLYELLKAPRRWKSALIAARLQDIILTALVVPLYTSLSMVFSLFESFVAGRGGIVELYALKAEGQDDTK</sequence>
<dbReference type="RefSeq" id="WP_236861543.1">
    <property type="nucleotide sequence ID" value="NZ_LNQR01000035.1"/>
</dbReference>
<dbReference type="Pfam" id="PF13489">
    <property type="entry name" value="Methyltransf_23"/>
    <property type="match status" value="1"/>
</dbReference>
<accession>A0ABR5SGU0</accession>
<keyword evidence="1" id="KW-0489">Methyltransferase</keyword>
<dbReference type="EC" id="2.1.1.-" evidence="1"/>
<protein>
    <submittedName>
        <fullName evidence="1">Methyltransferase</fullName>
        <ecNumber evidence="1">2.1.1.-</ecNumber>
    </submittedName>
</protein>
<dbReference type="GO" id="GO:0032259">
    <property type="term" value="P:methylation"/>
    <property type="evidence" value="ECO:0007669"/>
    <property type="project" value="UniProtKB-KW"/>
</dbReference>
<dbReference type="Proteomes" id="UP000060487">
    <property type="component" value="Unassembled WGS sequence"/>
</dbReference>
<dbReference type="Gene3D" id="3.40.50.150">
    <property type="entry name" value="Vaccinia Virus protein VP39"/>
    <property type="match status" value="1"/>
</dbReference>
<keyword evidence="2" id="KW-1185">Reference proteome</keyword>
<dbReference type="EMBL" id="LNQR01000035">
    <property type="protein sequence ID" value="KWT90533.1"/>
    <property type="molecule type" value="Genomic_DNA"/>
</dbReference>
<comment type="caution">
    <text evidence="1">The sequence shown here is derived from an EMBL/GenBank/DDBJ whole genome shotgun (WGS) entry which is preliminary data.</text>
</comment>
<dbReference type="GO" id="GO:0008168">
    <property type="term" value="F:methyltransferase activity"/>
    <property type="evidence" value="ECO:0007669"/>
    <property type="project" value="UniProtKB-KW"/>
</dbReference>
<keyword evidence="1" id="KW-0808">Transferase</keyword>
<dbReference type="InterPro" id="IPR029063">
    <property type="entry name" value="SAM-dependent_MTases_sf"/>
</dbReference>